<dbReference type="RefSeq" id="WP_322518644.1">
    <property type="nucleotide sequence ID" value="NZ_CP140154.1"/>
</dbReference>
<keyword evidence="2" id="KW-0067">ATP-binding</keyword>
<dbReference type="InterPro" id="IPR002611">
    <property type="entry name" value="IstB_ATP-bd"/>
</dbReference>
<reference evidence="2 3" key="1">
    <citation type="submission" date="2023-11" db="EMBL/GenBank/DDBJ databases">
        <title>MicrobeMod: A computational toolkit for identifying prokaryotic methylation and restriction-modification with nanopore sequencing.</title>
        <authorList>
            <person name="Crits-Christoph A."/>
            <person name="Kang S.C."/>
            <person name="Lee H."/>
            <person name="Ostrov N."/>
        </authorList>
    </citation>
    <scope>NUCLEOTIDE SEQUENCE [LARGE SCALE GENOMIC DNA]</scope>
    <source>
        <strain evidence="2 3">ATCC 23090</strain>
    </source>
</reference>
<evidence type="ECO:0000259" key="1">
    <source>
        <dbReference type="Pfam" id="PF01695"/>
    </source>
</evidence>
<accession>A0ABZ0XRS7</accession>
<protein>
    <submittedName>
        <fullName evidence="2">ATP-binding protein</fullName>
    </submittedName>
</protein>
<dbReference type="GO" id="GO:0005524">
    <property type="term" value="F:ATP binding"/>
    <property type="evidence" value="ECO:0007669"/>
    <property type="project" value="UniProtKB-KW"/>
</dbReference>
<organism evidence="2 3">
    <name type="scientific">Chitinophaga sancti</name>
    <dbReference type="NCBI Taxonomy" id="1004"/>
    <lineage>
        <taxon>Bacteria</taxon>
        <taxon>Pseudomonadati</taxon>
        <taxon>Bacteroidota</taxon>
        <taxon>Chitinophagia</taxon>
        <taxon>Chitinophagales</taxon>
        <taxon>Chitinophagaceae</taxon>
        <taxon>Chitinophaga</taxon>
    </lineage>
</organism>
<evidence type="ECO:0000313" key="3">
    <source>
        <dbReference type="Proteomes" id="UP001326715"/>
    </source>
</evidence>
<evidence type="ECO:0000313" key="2">
    <source>
        <dbReference type="EMBL" id="WQG93115.1"/>
    </source>
</evidence>
<keyword evidence="2" id="KW-0547">Nucleotide-binding</keyword>
<gene>
    <name evidence="2" type="ORF">SR876_09790</name>
</gene>
<dbReference type="EMBL" id="CP140154">
    <property type="protein sequence ID" value="WQG93115.1"/>
    <property type="molecule type" value="Genomic_DNA"/>
</dbReference>
<sequence length="67" mass="7810">MHSKILKQGCSKPGCQEWRDNNYSTNSQFMVKANYLDETILADAILDRLTARSHRIELKGESRRKKK</sequence>
<name>A0ABZ0XRS7_9BACT</name>
<keyword evidence="3" id="KW-1185">Reference proteome</keyword>
<proteinExistence type="predicted"/>
<dbReference type="Proteomes" id="UP001326715">
    <property type="component" value="Chromosome"/>
</dbReference>
<dbReference type="Pfam" id="PF01695">
    <property type="entry name" value="IstB_IS21"/>
    <property type="match status" value="1"/>
</dbReference>
<feature type="domain" description="IstB-like ATP-binding" evidence="1">
    <location>
        <begin position="26"/>
        <end position="67"/>
    </location>
</feature>